<sequence length="407" mass="45723">MKILHTSDWHLGQSFFTKTRKDEHHAFIQWLLALISREQIDAVIIAGDVFDTATPASYARELYNEFVVQLQQRQCTLVVLGGNHDSVAVLNESRQLLACLNTYVVASTELPVEQQVILLNDKQGQPGALLCAVPFIRAKDVLQSQAGDTGQQKRQALANAIAEHYQHLFQLAEQQRQEQQLNIPIVATGHLTALGVSKSESVREIYIGTLEGFAAEGFPPADYIALGHIHRPQRVAKTEHIRYSGSPLPLSFDELGTTKQVVLVEFNGRERQQIRCIDVPLFQPMQVIKGDLDTLAVQLAAIAQQQHSKPVWLCLEIATQDYLSDLQQRVQQLCEGLPVEVLLVRRQRAAPSQALIQQQKETLAELTPEQVFAKRLAIESIEDTERQQQLQQRFLAVLSAVQQEQSR</sequence>
<evidence type="ECO:0000313" key="11">
    <source>
        <dbReference type="Proteomes" id="UP000633814"/>
    </source>
</evidence>
<evidence type="ECO:0000313" key="10">
    <source>
        <dbReference type="EMBL" id="MCB5226470.1"/>
    </source>
</evidence>
<accession>A0ABS8C2W5</accession>
<keyword evidence="11" id="KW-1185">Reference proteome</keyword>
<dbReference type="Gene3D" id="3.60.21.10">
    <property type="match status" value="1"/>
</dbReference>
<keyword evidence="7" id="KW-0233">DNA recombination</keyword>
<evidence type="ECO:0000259" key="9">
    <source>
        <dbReference type="Pfam" id="PF12320"/>
    </source>
</evidence>
<evidence type="ECO:0000256" key="6">
    <source>
        <dbReference type="ARBA" id="ARBA00022839"/>
    </source>
</evidence>
<dbReference type="NCBIfam" id="TIGR00619">
    <property type="entry name" value="sbcd"/>
    <property type="match status" value="1"/>
</dbReference>
<evidence type="ECO:0000256" key="7">
    <source>
        <dbReference type="RuleBase" id="RU363069"/>
    </source>
</evidence>
<organism evidence="10 11">
    <name type="scientific">Alishewanella maricola</name>
    <dbReference type="NCBI Taxonomy" id="2795740"/>
    <lineage>
        <taxon>Bacteria</taxon>
        <taxon>Pseudomonadati</taxon>
        <taxon>Pseudomonadota</taxon>
        <taxon>Gammaproteobacteria</taxon>
        <taxon>Alteromonadales</taxon>
        <taxon>Alteromonadaceae</taxon>
        <taxon>Alishewanella</taxon>
    </lineage>
</organism>
<dbReference type="Gene3D" id="3.30.160.720">
    <property type="match status" value="1"/>
</dbReference>
<evidence type="ECO:0000256" key="5">
    <source>
        <dbReference type="ARBA" id="ARBA00022801"/>
    </source>
</evidence>
<feature type="domain" description="Nuclease SbcCD subunit D C-terminal" evidence="9">
    <location>
        <begin position="282"/>
        <end position="377"/>
    </location>
</feature>
<dbReference type="InterPro" id="IPR050535">
    <property type="entry name" value="DNA_Repair-Maintenance_Comp"/>
</dbReference>
<evidence type="ECO:0000256" key="3">
    <source>
        <dbReference type="ARBA" id="ARBA00013365"/>
    </source>
</evidence>
<comment type="function">
    <text evidence="7">SbcCD cleaves DNA hairpin structures. These structures can inhibit DNA replication and are intermediates in certain DNA recombination reactions. The complex acts as a 3'-&gt;5' double strand exonuclease that can open hairpins. It also has a 5' single-strand endonuclease activity.</text>
</comment>
<dbReference type="SUPFAM" id="SSF56300">
    <property type="entry name" value="Metallo-dependent phosphatases"/>
    <property type="match status" value="1"/>
</dbReference>
<dbReference type="NCBIfam" id="NF008206">
    <property type="entry name" value="PRK10966.1"/>
    <property type="match status" value="1"/>
</dbReference>
<evidence type="ECO:0000259" key="8">
    <source>
        <dbReference type="Pfam" id="PF00149"/>
    </source>
</evidence>
<keyword evidence="4 7" id="KW-0540">Nuclease</keyword>
<dbReference type="CDD" id="cd00840">
    <property type="entry name" value="MPP_Mre11_N"/>
    <property type="match status" value="1"/>
</dbReference>
<dbReference type="InterPro" id="IPR029052">
    <property type="entry name" value="Metallo-depent_PP-like"/>
</dbReference>
<keyword evidence="7" id="KW-0235">DNA replication</keyword>
<dbReference type="GO" id="GO:0004527">
    <property type="term" value="F:exonuclease activity"/>
    <property type="evidence" value="ECO:0007669"/>
    <property type="project" value="UniProtKB-KW"/>
</dbReference>
<dbReference type="RefSeq" id="WP_226750562.1">
    <property type="nucleotide sequence ID" value="NZ_JAEINI020000003.1"/>
</dbReference>
<reference evidence="10 11" key="1">
    <citation type="submission" date="2021-10" db="EMBL/GenBank/DDBJ databases">
        <title>Alishewanella koreense sp. nov. isolated from seawater of southwestern coast in South Korea and the proposal for the reclassification of Rheinheimera perlucida and Rheinheimera tuosuensis as Arsukibacterium perlucida and Arsukibacterium tuosuensis.</title>
        <authorList>
            <person name="Kim K.H."/>
            <person name="Ruan W."/>
            <person name="Kim K.R."/>
            <person name="Baek J.H."/>
            <person name="Jeon C.O."/>
        </authorList>
    </citation>
    <scope>NUCLEOTIDE SEQUENCE [LARGE SCALE GENOMIC DNA]</scope>
    <source>
        <strain evidence="10 11">16-MA</strain>
    </source>
</reference>
<evidence type="ECO:0000256" key="1">
    <source>
        <dbReference type="ARBA" id="ARBA00010555"/>
    </source>
</evidence>
<dbReference type="PANTHER" id="PTHR30337:SF0">
    <property type="entry name" value="NUCLEASE SBCCD SUBUNIT D"/>
    <property type="match status" value="1"/>
</dbReference>
<feature type="domain" description="Calcineurin-like phosphoesterase" evidence="8">
    <location>
        <begin position="1"/>
        <end position="231"/>
    </location>
</feature>
<gene>
    <name evidence="7 10" type="primary">sbcD</name>
    <name evidence="10" type="ORF">JAO78_006545</name>
</gene>
<dbReference type="EMBL" id="JAEINI020000003">
    <property type="protein sequence ID" value="MCB5226470.1"/>
    <property type="molecule type" value="Genomic_DNA"/>
</dbReference>
<proteinExistence type="inferred from homology"/>
<evidence type="ECO:0000256" key="2">
    <source>
        <dbReference type="ARBA" id="ARBA00011322"/>
    </source>
</evidence>
<comment type="subunit">
    <text evidence="2 7">Heterodimer of SbcC and SbcD.</text>
</comment>
<dbReference type="Pfam" id="PF12320">
    <property type="entry name" value="SbcD_C"/>
    <property type="match status" value="1"/>
</dbReference>
<dbReference type="PANTHER" id="PTHR30337">
    <property type="entry name" value="COMPONENT OF ATP-DEPENDENT DSDNA EXONUCLEASE"/>
    <property type="match status" value="1"/>
</dbReference>
<comment type="caution">
    <text evidence="10">The sequence shown here is derived from an EMBL/GenBank/DDBJ whole genome shotgun (WGS) entry which is preliminary data.</text>
</comment>
<dbReference type="InterPro" id="IPR026843">
    <property type="entry name" value="SbcD_C"/>
</dbReference>
<dbReference type="InterPro" id="IPR041796">
    <property type="entry name" value="Mre11_N"/>
</dbReference>
<dbReference type="Pfam" id="PF00149">
    <property type="entry name" value="Metallophos"/>
    <property type="match status" value="1"/>
</dbReference>
<name>A0ABS8C2W5_9ALTE</name>
<dbReference type="Proteomes" id="UP000633814">
    <property type="component" value="Unassembled WGS sequence"/>
</dbReference>
<dbReference type="InterPro" id="IPR004843">
    <property type="entry name" value="Calcineurin-like_PHP"/>
</dbReference>
<keyword evidence="6 7" id="KW-0269">Exonuclease</keyword>
<evidence type="ECO:0000256" key="4">
    <source>
        <dbReference type="ARBA" id="ARBA00022722"/>
    </source>
</evidence>
<keyword evidence="7" id="KW-0255">Endonuclease</keyword>
<dbReference type="InterPro" id="IPR004593">
    <property type="entry name" value="SbcD"/>
</dbReference>
<comment type="similarity">
    <text evidence="1 7">Belongs to the SbcD family.</text>
</comment>
<keyword evidence="5 7" id="KW-0378">Hydrolase</keyword>
<protein>
    <recommendedName>
        <fullName evidence="3 7">Nuclease SbcCD subunit D</fullName>
    </recommendedName>
</protein>